<accession>A0A2U1B3B2</accession>
<proteinExistence type="predicted"/>
<evidence type="ECO:0008006" key="3">
    <source>
        <dbReference type="Google" id="ProtNLM"/>
    </source>
</evidence>
<dbReference type="Proteomes" id="UP000245466">
    <property type="component" value="Unassembled WGS sequence"/>
</dbReference>
<protein>
    <recommendedName>
        <fullName evidence="3">Helix-turn-helix protein</fullName>
    </recommendedName>
</protein>
<sequence length="199" mass="23325">MVDTQTEEELNFANLHELTTMLDKIRKTGLSRNLLVEYVDLYLTLRVKKFNEGDLQSQLVKSVNELDRYRNTLKDLYNSLSDVIIKRKHEIYSGQKAKDFNQPKYKLNDCAKILGVSRQTLYNWADGKGGYITAYDAGKNKFVLESDLKAKYREIHKKELNPDDSFRSIYEYKIKPEKLADFDWDAFEQNGFGDEQRAE</sequence>
<dbReference type="RefSeq" id="WP_133242718.1">
    <property type="nucleotide sequence ID" value="NZ_QEKI01000002.1"/>
</dbReference>
<comment type="caution">
    <text evidence="1">The sequence shown here is derived from an EMBL/GenBank/DDBJ whole genome shotgun (WGS) entry which is preliminary data.</text>
</comment>
<dbReference type="OrthoDB" id="1097811at2"/>
<keyword evidence="2" id="KW-1185">Reference proteome</keyword>
<dbReference type="AlphaFoldDB" id="A0A2U1B3B2"/>
<gene>
    <name evidence="1" type="ORF">C8E01_102330</name>
</gene>
<organism evidence="1 2">
    <name type="scientific">Pontibacter virosus</name>
    <dbReference type="NCBI Taxonomy" id="1765052"/>
    <lineage>
        <taxon>Bacteria</taxon>
        <taxon>Pseudomonadati</taxon>
        <taxon>Bacteroidota</taxon>
        <taxon>Cytophagia</taxon>
        <taxon>Cytophagales</taxon>
        <taxon>Hymenobacteraceae</taxon>
        <taxon>Pontibacter</taxon>
    </lineage>
</organism>
<dbReference type="EMBL" id="QEKI01000002">
    <property type="protein sequence ID" value="PVY43153.1"/>
    <property type="molecule type" value="Genomic_DNA"/>
</dbReference>
<reference evidence="1 2" key="1">
    <citation type="submission" date="2018-04" db="EMBL/GenBank/DDBJ databases">
        <title>Genomic Encyclopedia of Type Strains, Phase IV (KMG-IV): sequencing the most valuable type-strain genomes for metagenomic binning, comparative biology and taxonomic classification.</title>
        <authorList>
            <person name="Goeker M."/>
        </authorList>
    </citation>
    <scope>NUCLEOTIDE SEQUENCE [LARGE SCALE GENOMIC DNA]</scope>
    <source>
        <strain evidence="1 2">DSM 100231</strain>
    </source>
</reference>
<name>A0A2U1B3B2_9BACT</name>
<evidence type="ECO:0000313" key="2">
    <source>
        <dbReference type="Proteomes" id="UP000245466"/>
    </source>
</evidence>
<evidence type="ECO:0000313" key="1">
    <source>
        <dbReference type="EMBL" id="PVY43153.1"/>
    </source>
</evidence>